<keyword evidence="3" id="KW-1185">Reference proteome</keyword>
<evidence type="ECO:0000313" key="3">
    <source>
        <dbReference type="Proteomes" id="UP000000305"/>
    </source>
</evidence>
<name>E9HFM7_DAPPU</name>
<dbReference type="InParanoid" id="E9HFM7"/>
<proteinExistence type="predicted"/>
<gene>
    <name evidence="2" type="ORF">DAPPUDRAFT_258579</name>
</gene>
<feature type="region of interest" description="Disordered" evidence="1">
    <location>
        <begin position="1"/>
        <end position="46"/>
    </location>
</feature>
<sequence>MLALPFSVCSGGDASPTNSRSTPPEGPENSPNQAGRGGGGATDTAFPTERLLVARFISALVSRPDASLSVYQVARFIESHNSSHTIHGAPSTPHSTEPLP</sequence>
<protein>
    <submittedName>
        <fullName evidence="2">Uncharacterized protein</fullName>
    </submittedName>
</protein>
<dbReference type="HOGENOM" id="CLU_2308804_0_0_1"/>
<accession>E9HFM7</accession>
<dbReference type="EMBL" id="GL732636">
    <property type="protein sequence ID" value="EFX69477.1"/>
    <property type="molecule type" value="Genomic_DNA"/>
</dbReference>
<feature type="region of interest" description="Disordered" evidence="1">
    <location>
        <begin position="81"/>
        <end position="100"/>
    </location>
</feature>
<organism evidence="2 3">
    <name type="scientific">Daphnia pulex</name>
    <name type="common">Water flea</name>
    <dbReference type="NCBI Taxonomy" id="6669"/>
    <lineage>
        <taxon>Eukaryota</taxon>
        <taxon>Metazoa</taxon>
        <taxon>Ecdysozoa</taxon>
        <taxon>Arthropoda</taxon>
        <taxon>Crustacea</taxon>
        <taxon>Branchiopoda</taxon>
        <taxon>Diplostraca</taxon>
        <taxon>Cladocera</taxon>
        <taxon>Anomopoda</taxon>
        <taxon>Daphniidae</taxon>
        <taxon>Daphnia</taxon>
    </lineage>
</organism>
<dbReference type="KEGG" id="dpx:DAPPUDRAFT_258579"/>
<dbReference type="Proteomes" id="UP000000305">
    <property type="component" value="Unassembled WGS sequence"/>
</dbReference>
<reference evidence="2 3" key="1">
    <citation type="journal article" date="2011" name="Science">
        <title>The ecoresponsive genome of Daphnia pulex.</title>
        <authorList>
            <person name="Colbourne J.K."/>
            <person name="Pfrender M.E."/>
            <person name="Gilbert D."/>
            <person name="Thomas W.K."/>
            <person name="Tucker A."/>
            <person name="Oakley T.H."/>
            <person name="Tokishita S."/>
            <person name="Aerts A."/>
            <person name="Arnold G.J."/>
            <person name="Basu M.K."/>
            <person name="Bauer D.J."/>
            <person name="Caceres C.E."/>
            <person name="Carmel L."/>
            <person name="Casola C."/>
            <person name="Choi J.H."/>
            <person name="Detter J.C."/>
            <person name="Dong Q."/>
            <person name="Dusheyko S."/>
            <person name="Eads B.D."/>
            <person name="Frohlich T."/>
            <person name="Geiler-Samerotte K.A."/>
            <person name="Gerlach D."/>
            <person name="Hatcher P."/>
            <person name="Jogdeo S."/>
            <person name="Krijgsveld J."/>
            <person name="Kriventseva E.V."/>
            <person name="Kultz D."/>
            <person name="Laforsch C."/>
            <person name="Lindquist E."/>
            <person name="Lopez J."/>
            <person name="Manak J.R."/>
            <person name="Muller J."/>
            <person name="Pangilinan J."/>
            <person name="Patwardhan R.P."/>
            <person name="Pitluck S."/>
            <person name="Pritham E.J."/>
            <person name="Rechtsteiner A."/>
            <person name="Rho M."/>
            <person name="Rogozin I.B."/>
            <person name="Sakarya O."/>
            <person name="Salamov A."/>
            <person name="Schaack S."/>
            <person name="Shapiro H."/>
            <person name="Shiga Y."/>
            <person name="Skalitzky C."/>
            <person name="Smith Z."/>
            <person name="Souvorov A."/>
            <person name="Sung W."/>
            <person name="Tang Z."/>
            <person name="Tsuchiya D."/>
            <person name="Tu H."/>
            <person name="Vos H."/>
            <person name="Wang M."/>
            <person name="Wolf Y.I."/>
            <person name="Yamagata H."/>
            <person name="Yamada T."/>
            <person name="Ye Y."/>
            <person name="Shaw J.R."/>
            <person name="Andrews J."/>
            <person name="Crease T.J."/>
            <person name="Tang H."/>
            <person name="Lucas S.M."/>
            <person name="Robertson H.M."/>
            <person name="Bork P."/>
            <person name="Koonin E.V."/>
            <person name="Zdobnov E.M."/>
            <person name="Grigoriev I.V."/>
            <person name="Lynch M."/>
            <person name="Boore J.L."/>
        </authorList>
    </citation>
    <scope>NUCLEOTIDE SEQUENCE [LARGE SCALE GENOMIC DNA]</scope>
</reference>
<evidence type="ECO:0000313" key="2">
    <source>
        <dbReference type="EMBL" id="EFX69477.1"/>
    </source>
</evidence>
<evidence type="ECO:0000256" key="1">
    <source>
        <dbReference type="SAM" id="MobiDB-lite"/>
    </source>
</evidence>
<dbReference type="AlphaFoldDB" id="E9HFM7"/>